<comment type="caution">
    <text evidence="2">The sequence shown here is derived from an EMBL/GenBank/DDBJ whole genome shotgun (WGS) entry which is preliminary data.</text>
</comment>
<protein>
    <submittedName>
        <fullName evidence="2">Uncharacterized protein</fullName>
    </submittedName>
</protein>
<evidence type="ECO:0000313" key="2">
    <source>
        <dbReference type="EMBL" id="KAB8184536.1"/>
    </source>
</evidence>
<gene>
    <name evidence="2" type="ORF">FH610_015675</name>
</gene>
<dbReference type="InterPro" id="IPR046828">
    <property type="entry name" value="RepSA"/>
</dbReference>
<dbReference type="EMBL" id="VDMA02000007">
    <property type="protein sequence ID" value="KAB8184536.1"/>
    <property type="molecule type" value="Genomic_DNA"/>
</dbReference>
<dbReference type="Proteomes" id="UP000313066">
    <property type="component" value="Unassembled WGS sequence"/>
</dbReference>
<keyword evidence="3" id="KW-1185">Reference proteome</keyword>
<dbReference type="AlphaFoldDB" id="A0A5N6BVL4"/>
<accession>A0A5N6BVL4</accession>
<evidence type="ECO:0000313" key="3">
    <source>
        <dbReference type="Proteomes" id="UP000313066"/>
    </source>
</evidence>
<reference evidence="2 3" key="1">
    <citation type="submission" date="2019-10" db="EMBL/GenBank/DDBJ databases">
        <title>Nonomuraea sp. nov., isolated from Phyllanthus amarus.</title>
        <authorList>
            <person name="Klykleung N."/>
            <person name="Tanasupawat S."/>
        </authorList>
    </citation>
    <scope>NUCLEOTIDE SEQUENCE [LARGE SCALE GENOMIC DNA]</scope>
    <source>
        <strain evidence="2 3">CR1-09</strain>
    </source>
</reference>
<name>A0A5N6BVL4_9ACTN</name>
<feature type="region of interest" description="Disordered" evidence="1">
    <location>
        <begin position="225"/>
        <end position="244"/>
    </location>
</feature>
<proteinExistence type="predicted"/>
<organism evidence="2 3">
    <name type="scientific">Microbispora catharanthi</name>
    <dbReference type="NCBI Taxonomy" id="1712871"/>
    <lineage>
        <taxon>Bacteria</taxon>
        <taxon>Bacillati</taxon>
        <taxon>Actinomycetota</taxon>
        <taxon>Actinomycetes</taxon>
        <taxon>Streptosporangiales</taxon>
        <taxon>Streptosporangiaceae</taxon>
        <taxon>Microbispora</taxon>
    </lineage>
</organism>
<sequence length="244" mass="26642">MSWNAHPGNLWRRFTIYLRRHLAASAGLTRKDFDRMVRVSSAKDEGVIPPPAWATVDLLSDAIRTAVKAVRLDAPDLGQPTRHLVWSDQVDVRRIDPGELHDGHHLSGRAVATYVAKYATKAAETSGTLDRRVKPHDLPTVHEQGVSEHAARLIRTLLHQEPHLLDHPYGCPSGGARRATTGSSAVRTWPCYSPTSLAATGRSSASPPTPAFAGVNAWACAGTPSTSTPEPYGWSGWPSRWRAR</sequence>
<evidence type="ECO:0000256" key="1">
    <source>
        <dbReference type="SAM" id="MobiDB-lite"/>
    </source>
</evidence>
<dbReference type="Pfam" id="PF20199">
    <property type="entry name" value="RepSA"/>
    <property type="match status" value="2"/>
</dbReference>